<dbReference type="HOGENOM" id="CLU_2288954_0_0_0"/>
<evidence type="ECO:0000313" key="3">
    <source>
        <dbReference type="Proteomes" id="UP000002220"/>
    </source>
</evidence>
<accession>D5SZE1</accession>
<protein>
    <submittedName>
        <fullName evidence="2">Uncharacterized protein</fullName>
    </submittedName>
</protein>
<dbReference type="Proteomes" id="UP000002220">
    <property type="component" value="Plasmid pPLIM01"/>
</dbReference>
<reference evidence="2 3" key="1">
    <citation type="journal article" date="2010" name="Stand. Genomic Sci.">
        <title>Complete genome sequence of Planctomyces limnophilus type strain (Mu 290).</title>
        <authorList>
            <person name="Labutti K."/>
            <person name="Sikorski J."/>
            <person name="Schneider S."/>
            <person name="Nolan M."/>
            <person name="Lucas S."/>
            <person name="Glavina Del Rio T."/>
            <person name="Tice H."/>
            <person name="Cheng J.F."/>
            <person name="Goodwin L."/>
            <person name="Pitluck S."/>
            <person name="Liolios K."/>
            <person name="Ivanova N."/>
            <person name="Mavromatis K."/>
            <person name="Mikhailova N."/>
            <person name="Pati A."/>
            <person name="Chen A."/>
            <person name="Palaniappan K."/>
            <person name="Land M."/>
            <person name="Hauser L."/>
            <person name="Chang Y.J."/>
            <person name="Jeffries C.D."/>
            <person name="Tindall B.J."/>
            <person name="Rohde M."/>
            <person name="Goker M."/>
            <person name="Woyke T."/>
            <person name="Bristow J."/>
            <person name="Eisen J.A."/>
            <person name="Markowitz V."/>
            <person name="Hugenholtz P."/>
            <person name="Kyrpides N.C."/>
            <person name="Klenk H.P."/>
            <person name="Lapidus A."/>
        </authorList>
    </citation>
    <scope>NUCLEOTIDE SEQUENCE [LARGE SCALE GENOMIC DNA]</scope>
    <source>
        <strain evidence="3">ATCC 43296 / DSM 3776 / IFAM 1008 / 290</strain>
        <plasmid evidence="2 3">pPLIM01</plasmid>
    </source>
</reference>
<dbReference type="EMBL" id="CP001745">
    <property type="protein sequence ID" value="ADG70061.1"/>
    <property type="molecule type" value="Genomic_DNA"/>
</dbReference>
<keyword evidence="2" id="KW-0614">Plasmid</keyword>
<feature type="region of interest" description="Disordered" evidence="1">
    <location>
        <begin position="48"/>
        <end position="101"/>
    </location>
</feature>
<dbReference type="RefSeq" id="WP_013112492.1">
    <property type="nucleotide sequence ID" value="NC_014149.1"/>
</dbReference>
<feature type="compositionally biased region" description="Pro residues" evidence="1">
    <location>
        <begin position="54"/>
        <end position="67"/>
    </location>
</feature>
<proteinExistence type="predicted"/>
<sequence length="101" mass="10658">MQEEQLFSVKLTSSRAGNGVAHEKGDVIDVPLARAHRLITAGQAKYVGEGKLPPYTPPAPVHVPGPAAPENDEDDSDADDGGEEIANTEGKSKLRSRKAAK</sequence>
<dbReference type="AlphaFoldDB" id="D5SZE1"/>
<name>D5SZE1_PLAL2</name>
<organism evidence="2 3">
    <name type="scientific">Planctopirus limnophila (strain ATCC 43296 / DSM 3776 / IFAM 1008 / Mu 290)</name>
    <name type="common">Planctomyces limnophilus</name>
    <dbReference type="NCBI Taxonomy" id="521674"/>
    <lineage>
        <taxon>Bacteria</taxon>
        <taxon>Pseudomonadati</taxon>
        <taxon>Planctomycetota</taxon>
        <taxon>Planctomycetia</taxon>
        <taxon>Planctomycetales</taxon>
        <taxon>Planctomycetaceae</taxon>
        <taxon>Planctopirus</taxon>
    </lineage>
</organism>
<feature type="compositionally biased region" description="Acidic residues" evidence="1">
    <location>
        <begin position="70"/>
        <end position="83"/>
    </location>
</feature>
<gene>
    <name evidence="2" type="ordered locus">Plim_4254</name>
</gene>
<keyword evidence="3" id="KW-1185">Reference proteome</keyword>
<evidence type="ECO:0000313" key="2">
    <source>
        <dbReference type="EMBL" id="ADG70061.1"/>
    </source>
</evidence>
<dbReference type="KEGG" id="plm:Plim_4254"/>
<evidence type="ECO:0000256" key="1">
    <source>
        <dbReference type="SAM" id="MobiDB-lite"/>
    </source>
</evidence>
<feature type="region of interest" description="Disordered" evidence="1">
    <location>
        <begin position="1"/>
        <end position="20"/>
    </location>
</feature>
<geneLocation type="plasmid" evidence="2 3">
    <name>pPLIM01</name>
</geneLocation>